<comment type="caution">
    <text evidence="2">The sequence shown here is derived from an EMBL/GenBank/DDBJ whole genome shotgun (WGS) entry which is preliminary data.</text>
</comment>
<dbReference type="GeneID" id="68614044"/>
<dbReference type="Pfam" id="PF24377">
    <property type="entry name" value="DUF7533"/>
    <property type="match status" value="1"/>
</dbReference>
<keyword evidence="1" id="KW-0812">Transmembrane</keyword>
<feature type="transmembrane region" description="Helical" evidence="1">
    <location>
        <begin position="28"/>
        <end position="50"/>
    </location>
</feature>
<name>A0AAV3UMB5_9EURY</name>
<dbReference type="Proteomes" id="UP001501729">
    <property type="component" value="Unassembled WGS sequence"/>
</dbReference>
<organism evidence="2 3">
    <name type="scientific">Haladaptatus pallidirubidus</name>
    <dbReference type="NCBI Taxonomy" id="1008152"/>
    <lineage>
        <taxon>Archaea</taxon>
        <taxon>Methanobacteriati</taxon>
        <taxon>Methanobacteriota</taxon>
        <taxon>Stenosarchaea group</taxon>
        <taxon>Halobacteria</taxon>
        <taxon>Halobacteriales</taxon>
        <taxon>Haladaptataceae</taxon>
        <taxon>Haladaptatus</taxon>
    </lineage>
</organism>
<sequence length="81" mass="8456">MNLGILDTVSLAATLVFALPIGLLGIERLIAGQTLFGGAFVAIAVLMVFLREWLTTPEDVPASAAKKVVGAVAKTDDDNDE</sequence>
<reference evidence="2 3" key="1">
    <citation type="journal article" date="2019" name="Int. J. Syst. Evol. Microbiol.">
        <title>The Global Catalogue of Microorganisms (GCM) 10K type strain sequencing project: providing services to taxonomists for standard genome sequencing and annotation.</title>
        <authorList>
            <consortium name="The Broad Institute Genomics Platform"/>
            <consortium name="The Broad Institute Genome Sequencing Center for Infectious Disease"/>
            <person name="Wu L."/>
            <person name="Ma J."/>
        </authorList>
    </citation>
    <scope>NUCLEOTIDE SEQUENCE [LARGE SCALE GENOMIC DNA]</scope>
    <source>
        <strain evidence="2 3">JCM 17504</strain>
    </source>
</reference>
<keyword evidence="1" id="KW-0472">Membrane</keyword>
<evidence type="ECO:0000313" key="3">
    <source>
        <dbReference type="Proteomes" id="UP001501729"/>
    </source>
</evidence>
<evidence type="ECO:0000313" key="2">
    <source>
        <dbReference type="EMBL" id="GAA5058123.1"/>
    </source>
</evidence>
<dbReference type="RefSeq" id="WP_227773815.1">
    <property type="nucleotide sequence ID" value="NZ_BAABKX010000015.1"/>
</dbReference>
<protein>
    <submittedName>
        <fullName evidence="2">Uncharacterized protein</fullName>
    </submittedName>
</protein>
<keyword evidence="1" id="KW-1133">Transmembrane helix</keyword>
<proteinExistence type="predicted"/>
<dbReference type="AlphaFoldDB" id="A0AAV3UMB5"/>
<gene>
    <name evidence="2" type="ORF">GCM10025751_40770</name>
</gene>
<dbReference type="InterPro" id="IPR055955">
    <property type="entry name" value="DUF7533"/>
</dbReference>
<keyword evidence="3" id="KW-1185">Reference proteome</keyword>
<evidence type="ECO:0000256" key="1">
    <source>
        <dbReference type="SAM" id="Phobius"/>
    </source>
</evidence>
<dbReference type="EMBL" id="BAABKX010000015">
    <property type="protein sequence ID" value="GAA5058123.1"/>
    <property type="molecule type" value="Genomic_DNA"/>
</dbReference>
<accession>A0AAV3UMB5</accession>